<dbReference type="Gene3D" id="3.40.50.620">
    <property type="entry name" value="HUPs"/>
    <property type="match status" value="1"/>
</dbReference>
<dbReference type="Pfam" id="PF00582">
    <property type="entry name" value="Usp"/>
    <property type="match status" value="1"/>
</dbReference>
<proteinExistence type="predicted"/>
<dbReference type="InterPro" id="IPR006016">
    <property type="entry name" value="UspA"/>
</dbReference>
<accession>A0A285GJT8</accession>
<dbReference type="InterPro" id="IPR014729">
    <property type="entry name" value="Rossmann-like_a/b/a_fold"/>
</dbReference>
<dbReference type="AlphaFoldDB" id="A0A285GJT8"/>
<evidence type="ECO:0000313" key="3">
    <source>
        <dbReference type="Proteomes" id="UP000219612"/>
    </source>
</evidence>
<reference evidence="2 3" key="1">
    <citation type="submission" date="2017-09" db="EMBL/GenBank/DDBJ databases">
        <authorList>
            <person name="Ehlers B."/>
            <person name="Leendertz F.H."/>
        </authorList>
    </citation>
    <scope>NUCLEOTIDE SEQUENCE [LARGE SCALE GENOMIC DNA]</scope>
    <source>
        <strain evidence="2 3">CGMCC 4.6857</strain>
    </source>
</reference>
<evidence type="ECO:0000313" key="2">
    <source>
        <dbReference type="EMBL" id="SNY23822.1"/>
    </source>
</evidence>
<keyword evidence="3" id="KW-1185">Reference proteome</keyword>
<name>A0A285GJT8_9ACTN</name>
<sequence>MILGVSSSLSGLEAARFAVRQARRRSVPLLAVRTWMLNTGPRSRPSLDWERALAAEARRRVDEVFELALGTTAADLNVMVRVPSGSPAAALRQYVTTPDDLIVVGAPTSRWWGGTTVRRCVRSSPCPVIVVPPPALSRIPSRRLAQEAIDYTTRT</sequence>
<dbReference type="EMBL" id="OBDY01000002">
    <property type="protein sequence ID" value="SNY23822.1"/>
    <property type="molecule type" value="Genomic_DNA"/>
</dbReference>
<dbReference type="SUPFAM" id="SSF52402">
    <property type="entry name" value="Adenine nucleotide alpha hydrolases-like"/>
    <property type="match status" value="1"/>
</dbReference>
<gene>
    <name evidence="2" type="ORF">SAMN05421748_102101</name>
</gene>
<organism evidence="2 3">
    <name type="scientific">Paractinoplanes atraurantiacus</name>
    <dbReference type="NCBI Taxonomy" id="1036182"/>
    <lineage>
        <taxon>Bacteria</taxon>
        <taxon>Bacillati</taxon>
        <taxon>Actinomycetota</taxon>
        <taxon>Actinomycetes</taxon>
        <taxon>Micromonosporales</taxon>
        <taxon>Micromonosporaceae</taxon>
        <taxon>Paractinoplanes</taxon>
    </lineage>
</organism>
<evidence type="ECO:0000259" key="1">
    <source>
        <dbReference type="Pfam" id="PF00582"/>
    </source>
</evidence>
<feature type="domain" description="UspA" evidence="1">
    <location>
        <begin position="3"/>
        <end position="132"/>
    </location>
</feature>
<dbReference type="Proteomes" id="UP000219612">
    <property type="component" value="Unassembled WGS sequence"/>
</dbReference>
<protein>
    <submittedName>
        <fullName evidence="2">Nucleotide-binding universal stress protein, UspA family</fullName>
    </submittedName>
</protein>